<name>A0ABQ3QX95_9ACTN</name>
<reference evidence="1" key="1">
    <citation type="submission" date="2024-05" db="EMBL/GenBank/DDBJ databases">
        <title>Whole genome shotgun sequence of Streptomyces violascens NBRC 12920.</title>
        <authorList>
            <person name="Komaki H."/>
            <person name="Tamura T."/>
        </authorList>
    </citation>
    <scope>NUCLEOTIDE SEQUENCE</scope>
    <source>
        <strain evidence="1">NBRC 12920</strain>
    </source>
</reference>
<comment type="caution">
    <text evidence="1">The sequence shown here is derived from an EMBL/GenBank/DDBJ whole genome shotgun (WGS) entry which is preliminary data.</text>
</comment>
<dbReference type="EMBL" id="BNDY01000017">
    <property type="protein sequence ID" value="GHI41902.1"/>
    <property type="molecule type" value="Genomic_DNA"/>
</dbReference>
<keyword evidence="2" id="KW-1185">Reference proteome</keyword>
<evidence type="ECO:0000313" key="1">
    <source>
        <dbReference type="EMBL" id="GHI41902.1"/>
    </source>
</evidence>
<sequence>MTRHEDWFRIYDSAPVSDVDIRAAYTKEISVDGAVWECPHEMTGEHLKLDMTEALIAERTVGLRNGVVVIESPYPMGGLIRYTPTAHVRASGRG</sequence>
<gene>
    <name evidence="1" type="ORF">Sviol_63100</name>
</gene>
<evidence type="ECO:0000313" key="2">
    <source>
        <dbReference type="Proteomes" id="UP001050808"/>
    </source>
</evidence>
<organism evidence="1 2">
    <name type="scientific">Streptomyces violascens</name>
    <dbReference type="NCBI Taxonomy" id="67381"/>
    <lineage>
        <taxon>Bacteria</taxon>
        <taxon>Bacillati</taxon>
        <taxon>Actinomycetota</taxon>
        <taxon>Actinomycetes</taxon>
        <taxon>Kitasatosporales</taxon>
        <taxon>Streptomycetaceae</taxon>
        <taxon>Streptomyces</taxon>
    </lineage>
</organism>
<dbReference type="RefSeq" id="WP_189963405.1">
    <property type="nucleotide sequence ID" value="NZ_BMUA01000008.1"/>
</dbReference>
<protein>
    <submittedName>
        <fullName evidence="1">Uncharacterized protein</fullName>
    </submittedName>
</protein>
<dbReference type="Proteomes" id="UP001050808">
    <property type="component" value="Unassembled WGS sequence"/>
</dbReference>
<accession>A0ABQ3QX95</accession>
<proteinExistence type="predicted"/>